<accession>A0ABP0GNI6</accession>
<dbReference type="Pfam" id="PF12002">
    <property type="entry name" value="MgsA_C"/>
    <property type="match status" value="1"/>
</dbReference>
<dbReference type="Gene3D" id="1.20.272.10">
    <property type="match status" value="1"/>
</dbReference>
<keyword evidence="7" id="KW-1185">Reference proteome</keyword>
<protein>
    <recommendedName>
        <fullName evidence="5">AAA+ ATPase domain-containing protein</fullName>
    </recommendedName>
</protein>
<dbReference type="CDD" id="cd00009">
    <property type="entry name" value="AAA"/>
    <property type="match status" value="1"/>
</dbReference>
<evidence type="ECO:0000256" key="2">
    <source>
        <dbReference type="ARBA" id="ARBA00022741"/>
    </source>
</evidence>
<keyword evidence="3" id="KW-0067">ATP-binding</keyword>
<evidence type="ECO:0000256" key="1">
    <source>
        <dbReference type="ARBA" id="ARBA00008959"/>
    </source>
</evidence>
<dbReference type="SMART" id="SM00382">
    <property type="entry name" value="AAA"/>
    <property type="match status" value="1"/>
</dbReference>
<keyword evidence="2" id="KW-0547">Nucleotide-binding</keyword>
<dbReference type="Gene3D" id="1.10.3710.10">
    <property type="entry name" value="DNA polymerase III clamp loader subunits, C-terminal domain"/>
    <property type="match status" value="1"/>
</dbReference>
<dbReference type="PANTHER" id="PTHR13779">
    <property type="entry name" value="WERNER HELICASE-INTERACTING PROTEIN 1 FAMILY MEMBER"/>
    <property type="match status" value="1"/>
</dbReference>
<dbReference type="CDD" id="cd18139">
    <property type="entry name" value="HLD_clamp_RarA"/>
    <property type="match status" value="1"/>
</dbReference>
<evidence type="ECO:0000313" key="7">
    <source>
        <dbReference type="Proteomes" id="UP001642483"/>
    </source>
</evidence>
<dbReference type="InterPro" id="IPR021886">
    <property type="entry name" value="MgsA_C"/>
</dbReference>
<dbReference type="Pfam" id="PF16193">
    <property type="entry name" value="AAA_assoc_2"/>
    <property type="match status" value="1"/>
</dbReference>
<dbReference type="InterPro" id="IPR003959">
    <property type="entry name" value="ATPase_AAA_core"/>
</dbReference>
<evidence type="ECO:0000259" key="5">
    <source>
        <dbReference type="SMART" id="SM00382"/>
    </source>
</evidence>
<dbReference type="Pfam" id="PF00004">
    <property type="entry name" value="AAA"/>
    <property type="match status" value="1"/>
</dbReference>
<dbReference type="Proteomes" id="UP001642483">
    <property type="component" value="Unassembled WGS sequence"/>
</dbReference>
<feature type="domain" description="AAA+ ATPase" evidence="5">
    <location>
        <begin position="140"/>
        <end position="264"/>
    </location>
</feature>
<dbReference type="InterPro" id="IPR027417">
    <property type="entry name" value="P-loop_NTPase"/>
</dbReference>
<proteinExistence type="inferred from homology"/>
<dbReference type="Gene3D" id="3.40.50.300">
    <property type="entry name" value="P-loop containing nucleotide triphosphate hydrolases"/>
    <property type="match status" value="1"/>
</dbReference>
<comment type="caution">
    <text evidence="6">The sequence shown here is derived from an EMBL/GenBank/DDBJ whole genome shotgun (WGS) entry which is preliminary data.</text>
</comment>
<dbReference type="EMBL" id="CAWYQH010000130">
    <property type="protein sequence ID" value="CAK8693296.1"/>
    <property type="molecule type" value="Genomic_DNA"/>
</dbReference>
<dbReference type="InterPro" id="IPR008921">
    <property type="entry name" value="DNA_pol3_clamp-load_cplx_C"/>
</dbReference>
<dbReference type="InterPro" id="IPR051314">
    <property type="entry name" value="AAA_ATPase_RarA/MGS1/WRNIP1"/>
</dbReference>
<dbReference type="Gene3D" id="1.10.8.60">
    <property type="match status" value="1"/>
</dbReference>
<gene>
    <name evidence="6" type="ORF">CVLEPA_LOCUS26594</name>
</gene>
<sequence>MSERANAVKCPMCFKHFSSPLIFSHVQHCNGTKSNETSSGHATEKTSAPNLLKRSSPWSQFPNSRKLGKKEEAETSSKNAGVGCHGPNTLNVSTTSKLQTTGFPRPLAEMARPATLEEFVGQVKVVGRETSLFQLINNNITPSMIFWGPPGCGKTTLANIIACKARASPNKNPVRFVKLSATNTGKADVQAVIRVAANEKKMFQRRTILFIDEIHRFNKLQQDTFLPHVENGTIVLLGATTENPSFSLNSALLSRCRVVVLNKLSPSDVESLLTRAVKMLLPNADVISHKLTTDEIDTGSNKEIVIRRSALQLLANVCDGDARTALNGLQIAVESLKSSDGKQVIDDALINKSLERSHVLYDRSGDQHYEVISALHKSIRGGDDNAALYWLTRMIVGGEDPKFIARRLIRIASEDVGLADSNALNLAVSTYHAVIYVGLPECDASLAQCVVYLSRAPKSIEAYLALEKAKSCIKDCKGAIPSVPLHLRNASTKLMKDLGYGAGYKYEYDPDQTYLPAELKGVNFFVTG</sequence>
<evidence type="ECO:0000313" key="6">
    <source>
        <dbReference type="EMBL" id="CAK8693296.1"/>
    </source>
</evidence>
<comment type="similarity">
    <text evidence="1">Belongs to the AAA ATPase family. RarA/MGS1/WRNIP1 subfamily.</text>
</comment>
<feature type="region of interest" description="Disordered" evidence="4">
    <location>
        <begin position="31"/>
        <end position="96"/>
    </location>
</feature>
<reference evidence="6 7" key="1">
    <citation type="submission" date="2024-02" db="EMBL/GenBank/DDBJ databases">
        <authorList>
            <person name="Daric V."/>
            <person name="Darras S."/>
        </authorList>
    </citation>
    <scope>NUCLEOTIDE SEQUENCE [LARGE SCALE GENOMIC DNA]</scope>
</reference>
<dbReference type="PANTHER" id="PTHR13779:SF7">
    <property type="entry name" value="ATPASE WRNIP1"/>
    <property type="match status" value="1"/>
</dbReference>
<evidence type="ECO:0000256" key="3">
    <source>
        <dbReference type="ARBA" id="ARBA00022840"/>
    </source>
</evidence>
<dbReference type="InterPro" id="IPR032423">
    <property type="entry name" value="AAA_assoc_2"/>
</dbReference>
<name>A0ABP0GNI6_CLALP</name>
<feature type="compositionally biased region" description="Polar residues" evidence="4">
    <location>
        <begin position="31"/>
        <end position="49"/>
    </location>
</feature>
<dbReference type="SUPFAM" id="SSF48019">
    <property type="entry name" value="post-AAA+ oligomerization domain-like"/>
    <property type="match status" value="1"/>
</dbReference>
<dbReference type="InterPro" id="IPR003593">
    <property type="entry name" value="AAA+_ATPase"/>
</dbReference>
<dbReference type="SUPFAM" id="SSF52540">
    <property type="entry name" value="P-loop containing nucleoside triphosphate hydrolases"/>
    <property type="match status" value="1"/>
</dbReference>
<organism evidence="6 7">
    <name type="scientific">Clavelina lepadiformis</name>
    <name type="common">Light-bulb sea squirt</name>
    <name type="synonym">Ascidia lepadiformis</name>
    <dbReference type="NCBI Taxonomy" id="159417"/>
    <lineage>
        <taxon>Eukaryota</taxon>
        <taxon>Metazoa</taxon>
        <taxon>Chordata</taxon>
        <taxon>Tunicata</taxon>
        <taxon>Ascidiacea</taxon>
        <taxon>Aplousobranchia</taxon>
        <taxon>Clavelinidae</taxon>
        <taxon>Clavelina</taxon>
    </lineage>
</organism>
<evidence type="ECO:0000256" key="4">
    <source>
        <dbReference type="SAM" id="MobiDB-lite"/>
    </source>
</evidence>